<feature type="coiled-coil region" evidence="1">
    <location>
        <begin position="76"/>
        <end position="103"/>
    </location>
</feature>
<keyword evidence="4" id="KW-1185">Reference proteome</keyword>
<organism evidence="3 4">
    <name type="scientific">Muraenolepis orangiensis</name>
    <name type="common">Patagonian moray cod</name>
    <dbReference type="NCBI Taxonomy" id="630683"/>
    <lineage>
        <taxon>Eukaryota</taxon>
        <taxon>Metazoa</taxon>
        <taxon>Chordata</taxon>
        <taxon>Craniata</taxon>
        <taxon>Vertebrata</taxon>
        <taxon>Euteleostomi</taxon>
        <taxon>Actinopterygii</taxon>
        <taxon>Neopterygii</taxon>
        <taxon>Teleostei</taxon>
        <taxon>Neoteleostei</taxon>
        <taxon>Acanthomorphata</taxon>
        <taxon>Zeiogadaria</taxon>
        <taxon>Gadariae</taxon>
        <taxon>Gadiformes</taxon>
        <taxon>Muraenolepidoidei</taxon>
        <taxon>Muraenolepididae</taxon>
        <taxon>Muraenolepis</taxon>
    </lineage>
</organism>
<dbReference type="Proteomes" id="UP001148018">
    <property type="component" value="Unassembled WGS sequence"/>
</dbReference>
<name>A0A9Q0EFW3_9TELE</name>
<keyword evidence="1" id="KW-0175">Coiled coil</keyword>
<gene>
    <name evidence="3" type="ORF">NHX12_027032</name>
</gene>
<reference evidence="3" key="1">
    <citation type="submission" date="2022-07" db="EMBL/GenBank/DDBJ databases">
        <title>Chromosome-level genome of Muraenolepis orangiensis.</title>
        <authorList>
            <person name="Kim J."/>
        </authorList>
    </citation>
    <scope>NUCLEOTIDE SEQUENCE</scope>
    <source>
        <strain evidence="3">KU_S4_2022</strain>
        <tissue evidence="3">Muscle</tissue>
    </source>
</reference>
<evidence type="ECO:0000256" key="2">
    <source>
        <dbReference type="SAM" id="MobiDB-lite"/>
    </source>
</evidence>
<protein>
    <submittedName>
        <fullName evidence="3">Uncharacterized protein</fullName>
    </submittedName>
</protein>
<proteinExistence type="predicted"/>
<evidence type="ECO:0000313" key="3">
    <source>
        <dbReference type="EMBL" id="KAJ3604981.1"/>
    </source>
</evidence>
<accession>A0A9Q0EFW3</accession>
<feature type="region of interest" description="Disordered" evidence="2">
    <location>
        <begin position="1"/>
        <end position="42"/>
    </location>
</feature>
<dbReference type="EMBL" id="JANIIK010000043">
    <property type="protein sequence ID" value="KAJ3604981.1"/>
    <property type="molecule type" value="Genomic_DNA"/>
</dbReference>
<comment type="caution">
    <text evidence="3">The sequence shown here is derived from an EMBL/GenBank/DDBJ whole genome shotgun (WGS) entry which is preliminary data.</text>
</comment>
<evidence type="ECO:0000313" key="4">
    <source>
        <dbReference type="Proteomes" id="UP001148018"/>
    </source>
</evidence>
<feature type="region of interest" description="Disordered" evidence="2">
    <location>
        <begin position="127"/>
        <end position="147"/>
    </location>
</feature>
<evidence type="ECO:0000256" key="1">
    <source>
        <dbReference type="SAM" id="Coils"/>
    </source>
</evidence>
<dbReference type="AlphaFoldDB" id="A0A9Q0EFW3"/>
<sequence>MAAILDITPPSPLEGPDVSHEYDGALSPVHGSPAHGPASRPSLAPIQSLPAILSAVNPNLLLARPPSNGGKKNVCQSKLRAKVKKLEKENLKLIAELDGIRKVNSKMRVQMHRWSKSKETVRQVTMTTDSPVQAMSPVPPSTDEEGDQDVLEVGRFVIVKYDEKRYVGQILNIQGEEIQHIIKSPSVGEIHELPR</sequence>